<dbReference type="RefSeq" id="WP_207327958.1">
    <property type="nucleotide sequence ID" value="NZ_JAFMYW010000001.1"/>
</dbReference>
<keyword evidence="3" id="KW-1185">Reference proteome</keyword>
<feature type="transmembrane region" description="Helical" evidence="1">
    <location>
        <begin position="138"/>
        <end position="157"/>
    </location>
</feature>
<dbReference type="Proteomes" id="UP000664628">
    <property type="component" value="Unassembled WGS sequence"/>
</dbReference>
<dbReference type="InterPro" id="IPR013901">
    <property type="entry name" value="Anthrone_oxy"/>
</dbReference>
<keyword evidence="1" id="KW-1133">Transmembrane helix</keyword>
<comment type="caution">
    <text evidence="2">The sequence shown here is derived from an EMBL/GenBank/DDBJ whole genome shotgun (WGS) entry which is preliminary data.</text>
</comment>
<accession>A0ABS3JDI1</accession>
<proteinExistence type="predicted"/>
<feature type="transmembrane region" description="Helical" evidence="1">
    <location>
        <begin position="59"/>
        <end position="78"/>
    </location>
</feature>
<organism evidence="2 3">
    <name type="scientific">Fibrella forsythiae</name>
    <dbReference type="NCBI Taxonomy" id="2817061"/>
    <lineage>
        <taxon>Bacteria</taxon>
        <taxon>Pseudomonadati</taxon>
        <taxon>Bacteroidota</taxon>
        <taxon>Cytophagia</taxon>
        <taxon>Cytophagales</taxon>
        <taxon>Spirosomataceae</taxon>
        <taxon>Fibrella</taxon>
    </lineage>
</organism>
<keyword evidence="1" id="KW-0472">Membrane</keyword>
<evidence type="ECO:0000313" key="2">
    <source>
        <dbReference type="EMBL" id="MBO0948052.1"/>
    </source>
</evidence>
<keyword evidence="1" id="KW-0812">Transmembrane</keyword>
<name>A0ABS3JDI1_9BACT</name>
<protein>
    <submittedName>
        <fullName evidence="2">DUF1772 domain-containing protein</fullName>
    </submittedName>
</protein>
<evidence type="ECO:0000256" key="1">
    <source>
        <dbReference type="SAM" id="Phobius"/>
    </source>
</evidence>
<dbReference type="EMBL" id="JAFMYW010000001">
    <property type="protein sequence ID" value="MBO0948052.1"/>
    <property type="molecule type" value="Genomic_DNA"/>
</dbReference>
<sequence>MNLLSTISLALFMLNLGTAFGAGLYETRIVLPLWFERSAAGNYQVRTSVMRDIDTGRKFWGFVTTVPLTLLTLANLILAWQSSDPFRTWWLGAALLTLVERIGTFAFFIPTAIRLQQADQLSATRASRLVALWLRLNYLRNAITLIACCLALVAVSIKN</sequence>
<feature type="transmembrane region" description="Helical" evidence="1">
    <location>
        <begin position="90"/>
        <end position="113"/>
    </location>
</feature>
<dbReference type="Pfam" id="PF08592">
    <property type="entry name" value="Anthrone_oxy"/>
    <property type="match status" value="1"/>
</dbReference>
<evidence type="ECO:0000313" key="3">
    <source>
        <dbReference type="Proteomes" id="UP000664628"/>
    </source>
</evidence>
<gene>
    <name evidence="2" type="ORF">J2I46_05625</name>
</gene>
<reference evidence="2 3" key="1">
    <citation type="submission" date="2021-03" db="EMBL/GenBank/DDBJ databases">
        <title>Fibrella sp. HMF5405 genome sequencing and assembly.</title>
        <authorList>
            <person name="Kang H."/>
            <person name="Kim H."/>
            <person name="Bae S."/>
            <person name="Joh K."/>
        </authorList>
    </citation>
    <scope>NUCLEOTIDE SEQUENCE [LARGE SCALE GENOMIC DNA]</scope>
    <source>
        <strain evidence="2 3">HMF5405</strain>
    </source>
</reference>